<comment type="similarity">
    <text evidence="3">Belongs to the OpgD/OpgG family.</text>
</comment>
<dbReference type="SUPFAM" id="SSF74650">
    <property type="entry name" value="Galactose mutarotase-like"/>
    <property type="match status" value="1"/>
</dbReference>
<evidence type="ECO:0000313" key="6">
    <source>
        <dbReference type="EMBL" id="MBB6166837.1"/>
    </source>
</evidence>
<evidence type="ECO:0000259" key="5">
    <source>
        <dbReference type="Pfam" id="PF04349"/>
    </source>
</evidence>
<sequence>MTAKVLNESPTPSGSVASALRLDRREALRLGLGLAGGMALGLPGRPAFAQDKSFPQVAIEAVLSEGKPFHAARVAEVASTIARKDYVPPPTNLPDAFANLSFEDYSTIRLHETARVWAGEGRSFSIEPLHRGFIYTNAVTIYVVEDGIIRRVVYDPGRFSFGNRQPPADVGNLDFSGFKVFFGSGREPKREVAVFQGGTFFRAIASGQNYGVTARTLALQPADARGEEFPLFRAFWIERPAPGSDSLAMHALLDAPSAAGAVRFTLRPGDMTITDVEVALFPRTNLDHVGIGPMNATYVFGPNDGAADDVRVAAYEAKGLQILNGRGEWIWRPLSNPETLQISAFIDDNPRGFGLLQRDRDFSAFQDDVRRFELRPSLWLEPFGEWGKGNVQLIEVPTDSDRNDNVIAYWRPAAPYKAGVEANISYRLYWCWTPPERPPLAIVANTRAGRGSSGNRRRFAIDFVGERLADPAAIVEIKPSLSATPGQIHDLRLWSYPERRTLRVTFELDPGNETASELRLLLEAAGKAASETWLYRWTP</sequence>
<dbReference type="RefSeq" id="WP_244649791.1">
    <property type="nucleotide sequence ID" value="NZ_BMHX01000001.1"/>
</dbReference>
<dbReference type="UniPathway" id="UPA00637"/>
<dbReference type="InterPro" id="IPR013783">
    <property type="entry name" value="Ig-like_fold"/>
</dbReference>
<dbReference type="Gene3D" id="2.60.40.10">
    <property type="entry name" value="Immunoglobulins"/>
    <property type="match status" value="1"/>
</dbReference>
<dbReference type="PIRSF" id="PIRSF006281">
    <property type="entry name" value="MdoG"/>
    <property type="match status" value="1"/>
</dbReference>
<dbReference type="PANTHER" id="PTHR30504:SF2">
    <property type="entry name" value="GLUCANS BIOSYNTHESIS PROTEIN G"/>
    <property type="match status" value="1"/>
</dbReference>
<dbReference type="SUPFAM" id="SSF81296">
    <property type="entry name" value="E set domains"/>
    <property type="match status" value="1"/>
</dbReference>
<dbReference type="AlphaFoldDB" id="A0A841K2U5"/>
<dbReference type="Pfam" id="PF04349">
    <property type="entry name" value="MdoG"/>
    <property type="match status" value="1"/>
</dbReference>
<comment type="pathway">
    <text evidence="2">Glycan metabolism; osmoregulated periplasmic glucan (OPG) biosynthesis.</text>
</comment>
<organism evidence="6 7">
    <name type="scientific">Chelatococcus composti</name>
    <dbReference type="NCBI Taxonomy" id="1743235"/>
    <lineage>
        <taxon>Bacteria</taxon>
        <taxon>Pseudomonadati</taxon>
        <taxon>Pseudomonadota</taxon>
        <taxon>Alphaproteobacteria</taxon>
        <taxon>Hyphomicrobiales</taxon>
        <taxon>Chelatococcaceae</taxon>
        <taxon>Chelatococcus</taxon>
    </lineage>
</organism>
<evidence type="ECO:0000313" key="7">
    <source>
        <dbReference type="Proteomes" id="UP000588017"/>
    </source>
</evidence>
<keyword evidence="4" id="KW-0574">Periplasm</keyword>
<evidence type="ECO:0000256" key="3">
    <source>
        <dbReference type="ARBA" id="ARBA00009284"/>
    </source>
</evidence>
<dbReference type="Gene3D" id="2.70.98.10">
    <property type="match status" value="1"/>
</dbReference>
<keyword evidence="7" id="KW-1185">Reference proteome</keyword>
<feature type="domain" description="Glucan biosynthesis periplasmic MdoG C-terminal" evidence="5">
    <location>
        <begin position="69"/>
        <end position="537"/>
    </location>
</feature>
<dbReference type="Proteomes" id="UP000588017">
    <property type="component" value="Unassembled WGS sequence"/>
</dbReference>
<dbReference type="GO" id="GO:0051274">
    <property type="term" value="P:beta-glucan biosynthetic process"/>
    <property type="evidence" value="ECO:0007669"/>
    <property type="project" value="TreeGrafter"/>
</dbReference>
<dbReference type="InterPro" id="IPR014756">
    <property type="entry name" value="Ig_E-set"/>
</dbReference>
<dbReference type="GO" id="GO:0003824">
    <property type="term" value="F:catalytic activity"/>
    <property type="evidence" value="ECO:0007669"/>
    <property type="project" value="InterPro"/>
</dbReference>
<gene>
    <name evidence="6" type="ORF">HNQ73_000445</name>
</gene>
<dbReference type="InterPro" id="IPR006311">
    <property type="entry name" value="TAT_signal"/>
</dbReference>
<comment type="subcellular location">
    <subcellularLocation>
        <location evidence="1">Periplasm</location>
    </subcellularLocation>
</comment>
<dbReference type="InterPro" id="IPR014438">
    <property type="entry name" value="Glucan_biosyn_MdoG/MdoD"/>
</dbReference>
<dbReference type="GO" id="GO:0030288">
    <property type="term" value="C:outer membrane-bounded periplasmic space"/>
    <property type="evidence" value="ECO:0007669"/>
    <property type="project" value="TreeGrafter"/>
</dbReference>
<dbReference type="GO" id="GO:0030246">
    <property type="term" value="F:carbohydrate binding"/>
    <property type="evidence" value="ECO:0007669"/>
    <property type="project" value="InterPro"/>
</dbReference>
<evidence type="ECO:0000256" key="1">
    <source>
        <dbReference type="ARBA" id="ARBA00004418"/>
    </source>
</evidence>
<evidence type="ECO:0000256" key="4">
    <source>
        <dbReference type="ARBA" id="ARBA00022764"/>
    </source>
</evidence>
<dbReference type="EMBL" id="JACHEH010000001">
    <property type="protein sequence ID" value="MBB6166837.1"/>
    <property type="molecule type" value="Genomic_DNA"/>
</dbReference>
<comment type="caution">
    <text evidence="6">The sequence shown here is derived from an EMBL/GenBank/DDBJ whole genome shotgun (WGS) entry which is preliminary data.</text>
</comment>
<evidence type="ECO:0000256" key="2">
    <source>
        <dbReference type="ARBA" id="ARBA00005001"/>
    </source>
</evidence>
<accession>A0A841K2U5</accession>
<name>A0A841K2U5_9HYPH</name>
<dbReference type="InterPro" id="IPR014718">
    <property type="entry name" value="GH-type_carb-bd"/>
</dbReference>
<dbReference type="InterPro" id="IPR011013">
    <property type="entry name" value="Gal_mutarotase_sf_dom"/>
</dbReference>
<protein>
    <submittedName>
        <fullName evidence="6">Glucans biosynthesis protein</fullName>
    </submittedName>
</protein>
<dbReference type="PROSITE" id="PS51318">
    <property type="entry name" value="TAT"/>
    <property type="match status" value="1"/>
</dbReference>
<dbReference type="PANTHER" id="PTHR30504">
    <property type="entry name" value="GLUCANS BIOSYNTHESIS PROTEIN"/>
    <property type="match status" value="1"/>
</dbReference>
<dbReference type="InterPro" id="IPR007444">
    <property type="entry name" value="Glucan_biosyn_MdoG_C"/>
</dbReference>
<proteinExistence type="inferred from homology"/>
<reference evidence="6 7" key="1">
    <citation type="submission" date="2020-08" db="EMBL/GenBank/DDBJ databases">
        <title>Genomic Encyclopedia of Type Strains, Phase IV (KMG-IV): sequencing the most valuable type-strain genomes for metagenomic binning, comparative biology and taxonomic classification.</title>
        <authorList>
            <person name="Goeker M."/>
        </authorList>
    </citation>
    <scope>NUCLEOTIDE SEQUENCE [LARGE SCALE GENOMIC DNA]</scope>
    <source>
        <strain evidence="6 7">DSM 101465</strain>
    </source>
</reference>